<dbReference type="AlphaFoldDB" id="A0A448J6Z4"/>
<accession>A0A448J6Z4</accession>
<dbReference type="Proteomes" id="UP000275504">
    <property type="component" value="Chromosome"/>
</dbReference>
<evidence type="ECO:0000313" key="1">
    <source>
        <dbReference type="EMBL" id="VEG60342.1"/>
    </source>
</evidence>
<name>A0A448J6Z4_CAMJU</name>
<proteinExistence type="predicted"/>
<gene>
    <name evidence="1" type="ORF">NCTC11951_00205</name>
</gene>
<organism evidence="1 2">
    <name type="scientific">Campylobacter jejuni subsp. doylei</name>
    <dbReference type="NCBI Taxonomy" id="32021"/>
    <lineage>
        <taxon>Bacteria</taxon>
        <taxon>Pseudomonadati</taxon>
        <taxon>Campylobacterota</taxon>
        <taxon>Epsilonproteobacteria</taxon>
        <taxon>Campylobacterales</taxon>
        <taxon>Campylobacteraceae</taxon>
        <taxon>Campylobacter</taxon>
    </lineage>
</organism>
<protein>
    <submittedName>
        <fullName evidence="1">Uncharacterized protein</fullName>
    </submittedName>
</protein>
<reference evidence="1 2" key="1">
    <citation type="submission" date="2018-12" db="EMBL/GenBank/DDBJ databases">
        <authorList>
            <consortium name="Pathogen Informatics"/>
        </authorList>
    </citation>
    <scope>NUCLEOTIDE SEQUENCE [LARGE SCALE GENOMIC DNA]</scope>
    <source>
        <strain evidence="1 2">NCTC11951</strain>
    </source>
</reference>
<sequence>MENDELIHYINQNFQKDWLKIENEKLVLIYTGELKKFLDNKNIQSELDLHSNHNEKSFQKFLKSEITYVSNNEKLYPNSFGLTNAPLFIFNRINNKKKQIAVFAYKDYAVFDWVDYLKRYGEVKFSGFLNLLESV</sequence>
<evidence type="ECO:0000313" key="2">
    <source>
        <dbReference type="Proteomes" id="UP000275504"/>
    </source>
</evidence>
<dbReference type="EMBL" id="LR134359">
    <property type="protein sequence ID" value="VEG60342.1"/>
    <property type="molecule type" value="Genomic_DNA"/>
</dbReference>